<dbReference type="EMBL" id="RDQH01000334">
    <property type="protein sequence ID" value="RXH91633.1"/>
    <property type="molecule type" value="Genomic_DNA"/>
</dbReference>
<reference evidence="2 3" key="1">
    <citation type="submission" date="2018-10" db="EMBL/GenBank/DDBJ databases">
        <title>A high-quality apple genome assembly.</title>
        <authorList>
            <person name="Hu J."/>
        </authorList>
    </citation>
    <scope>NUCLEOTIDE SEQUENCE [LARGE SCALE GENOMIC DNA]</scope>
    <source>
        <strain evidence="3">cv. HFTH1</strain>
        <tissue evidence="2">Young leaf</tissue>
    </source>
</reference>
<evidence type="ECO:0000256" key="1">
    <source>
        <dbReference type="SAM" id="SignalP"/>
    </source>
</evidence>
<name>A0A498JCU8_MALDO</name>
<protein>
    <submittedName>
        <fullName evidence="2">Uncharacterized protein</fullName>
    </submittedName>
</protein>
<evidence type="ECO:0000313" key="3">
    <source>
        <dbReference type="Proteomes" id="UP000290289"/>
    </source>
</evidence>
<keyword evidence="1" id="KW-0732">Signal</keyword>
<accession>A0A498JCU8</accession>
<gene>
    <name evidence="2" type="ORF">DVH24_020656</name>
</gene>
<organism evidence="2 3">
    <name type="scientific">Malus domestica</name>
    <name type="common">Apple</name>
    <name type="synonym">Pyrus malus</name>
    <dbReference type="NCBI Taxonomy" id="3750"/>
    <lineage>
        <taxon>Eukaryota</taxon>
        <taxon>Viridiplantae</taxon>
        <taxon>Streptophyta</taxon>
        <taxon>Embryophyta</taxon>
        <taxon>Tracheophyta</taxon>
        <taxon>Spermatophyta</taxon>
        <taxon>Magnoliopsida</taxon>
        <taxon>eudicotyledons</taxon>
        <taxon>Gunneridae</taxon>
        <taxon>Pentapetalae</taxon>
        <taxon>rosids</taxon>
        <taxon>fabids</taxon>
        <taxon>Rosales</taxon>
        <taxon>Rosaceae</taxon>
        <taxon>Amygdaloideae</taxon>
        <taxon>Maleae</taxon>
        <taxon>Malus</taxon>
    </lineage>
</organism>
<dbReference type="AlphaFoldDB" id="A0A498JCU8"/>
<sequence length="106" mass="10693">MSMKKNSAGSSSNCVWVVMGLMVLIVSSQFAQVDCRTLKSTTASVNATTTSGGCKGGDGAEEAAGGMASFAVSSNYNSSSSTDLCPSMRSLAFRLASGPSKKGPGH</sequence>
<proteinExistence type="predicted"/>
<feature type="signal peptide" evidence="1">
    <location>
        <begin position="1"/>
        <end position="35"/>
    </location>
</feature>
<dbReference type="Proteomes" id="UP000290289">
    <property type="component" value="Chromosome 8"/>
</dbReference>
<feature type="chain" id="PRO_5019754799" evidence="1">
    <location>
        <begin position="36"/>
        <end position="106"/>
    </location>
</feature>
<keyword evidence="3" id="KW-1185">Reference proteome</keyword>
<evidence type="ECO:0000313" key="2">
    <source>
        <dbReference type="EMBL" id="RXH91633.1"/>
    </source>
</evidence>
<comment type="caution">
    <text evidence="2">The sequence shown here is derived from an EMBL/GenBank/DDBJ whole genome shotgun (WGS) entry which is preliminary data.</text>
</comment>